<keyword evidence="4" id="KW-1185">Reference proteome</keyword>
<gene>
    <name evidence="3" type="ORF">L873DRAFT_113043</name>
</gene>
<dbReference type="EMBL" id="ML120461">
    <property type="protein sequence ID" value="RPA93074.1"/>
    <property type="molecule type" value="Genomic_DNA"/>
</dbReference>
<organism evidence="3 4">
    <name type="scientific">Choiromyces venosus 120613-1</name>
    <dbReference type="NCBI Taxonomy" id="1336337"/>
    <lineage>
        <taxon>Eukaryota</taxon>
        <taxon>Fungi</taxon>
        <taxon>Dikarya</taxon>
        <taxon>Ascomycota</taxon>
        <taxon>Pezizomycotina</taxon>
        <taxon>Pezizomycetes</taxon>
        <taxon>Pezizales</taxon>
        <taxon>Tuberaceae</taxon>
        <taxon>Choiromyces</taxon>
    </lineage>
</organism>
<dbReference type="AlphaFoldDB" id="A0A3N4JGU5"/>
<evidence type="ECO:0000313" key="4">
    <source>
        <dbReference type="Proteomes" id="UP000276215"/>
    </source>
</evidence>
<protein>
    <submittedName>
        <fullName evidence="3">Uncharacterized protein</fullName>
    </submittedName>
</protein>
<name>A0A3N4JGU5_9PEZI</name>
<feature type="region of interest" description="Disordered" evidence="1">
    <location>
        <begin position="52"/>
        <end position="83"/>
    </location>
</feature>
<proteinExistence type="predicted"/>
<keyword evidence="2" id="KW-0812">Transmembrane</keyword>
<feature type="transmembrane region" description="Helical" evidence="2">
    <location>
        <begin position="21"/>
        <end position="43"/>
    </location>
</feature>
<reference evidence="3 4" key="1">
    <citation type="journal article" date="2018" name="Nat. Ecol. Evol.">
        <title>Pezizomycetes genomes reveal the molecular basis of ectomycorrhizal truffle lifestyle.</title>
        <authorList>
            <person name="Murat C."/>
            <person name="Payen T."/>
            <person name="Noel B."/>
            <person name="Kuo A."/>
            <person name="Morin E."/>
            <person name="Chen J."/>
            <person name="Kohler A."/>
            <person name="Krizsan K."/>
            <person name="Balestrini R."/>
            <person name="Da Silva C."/>
            <person name="Montanini B."/>
            <person name="Hainaut M."/>
            <person name="Levati E."/>
            <person name="Barry K.W."/>
            <person name="Belfiori B."/>
            <person name="Cichocki N."/>
            <person name="Clum A."/>
            <person name="Dockter R.B."/>
            <person name="Fauchery L."/>
            <person name="Guy J."/>
            <person name="Iotti M."/>
            <person name="Le Tacon F."/>
            <person name="Lindquist E.A."/>
            <person name="Lipzen A."/>
            <person name="Malagnac F."/>
            <person name="Mello A."/>
            <person name="Molinier V."/>
            <person name="Miyauchi S."/>
            <person name="Poulain J."/>
            <person name="Riccioni C."/>
            <person name="Rubini A."/>
            <person name="Sitrit Y."/>
            <person name="Splivallo R."/>
            <person name="Traeger S."/>
            <person name="Wang M."/>
            <person name="Zifcakova L."/>
            <person name="Wipf D."/>
            <person name="Zambonelli A."/>
            <person name="Paolocci F."/>
            <person name="Nowrousian M."/>
            <person name="Ottonello S."/>
            <person name="Baldrian P."/>
            <person name="Spatafora J.W."/>
            <person name="Henrissat B."/>
            <person name="Nagy L.G."/>
            <person name="Aury J.M."/>
            <person name="Wincker P."/>
            <person name="Grigoriev I.V."/>
            <person name="Bonfante P."/>
            <person name="Martin F.M."/>
        </authorList>
    </citation>
    <scope>NUCLEOTIDE SEQUENCE [LARGE SCALE GENOMIC DNA]</scope>
    <source>
        <strain evidence="3 4">120613-1</strain>
    </source>
</reference>
<accession>A0A3N4JGU5</accession>
<evidence type="ECO:0000256" key="2">
    <source>
        <dbReference type="SAM" id="Phobius"/>
    </source>
</evidence>
<evidence type="ECO:0000313" key="3">
    <source>
        <dbReference type="EMBL" id="RPA93074.1"/>
    </source>
</evidence>
<feature type="compositionally biased region" description="Basic and acidic residues" evidence="1">
    <location>
        <begin position="74"/>
        <end position="83"/>
    </location>
</feature>
<sequence length="93" mass="10389">MLVSITSRIWCQAVGHMLRDLELLACYTILVGTLGNVMGHYVMAVECHITKQSNSQDASTILEERKSQKPPTPDSHKFPHPDTDVILLTQTNL</sequence>
<keyword evidence="2" id="KW-1133">Transmembrane helix</keyword>
<evidence type="ECO:0000256" key="1">
    <source>
        <dbReference type="SAM" id="MobiDB-lite"/>
    </source>
</evidence>
<dbReference type="Proteomes" id="UP000276215">
    <property type="component" value="Unassembled WGS sequence"/>
</dbReference>
<keyword evidence="2" id="KW-0472">Membrane</keyword>